<proteinExistence type="predicted"/>
<protein>
    <submittedName>
        <fullName evidence="1">Uncharacterized protein</fullName>
    </submittedName>
</protein>
<evidence type="ECO:0000313" key="2">
    <source>
        <dbReference type="Proteomes" id="UP000075920"/>
    </source>
</evidence>
<reference evidence="2" key="1">
    <citation type="submission" date="2013-03" db="EMBL/GenBank/DDBJ databases">
        <title>The Genome Sequence of Anopheles minimus MINIMUS1.</title>
        <authorList>
            <consortium name="The Broad Institute Genomics Platform"/>
            <person name="Neafsey D.E."/>
            <person name="Walton C."/>
            <person name="Walker B."/>
            <person name="Young S.K."/>
            <person name="Zeng Q."/>
            <person name="Gargeya S."/>
            <person name="Fitzgerald M."/>
            <person name="Haas B."/>
            <person name="Abouelleil A."/>
            <person name="Allen A.W."/>
            <person name="Alvarado L."/>
            <person name="Arachchi H.M."/>
            <person name="Berlin A.M."/>
            <person name="Chapman S.B."/>
            <person name="Gainer-Dewar J."/>
            <person name="Goldberg J."/>
            <person name="Griggs A."/>
            <person name="Gujja S."/>
            <person name="Hansen M."/>
            <person name="Howarth C."/>
            <person name="Imamovic A."/>
            <person name="Ireland A."/>
            <person name="Larimer J."/>
            <person name="McCowan C."/>
            <person name="Murphy C."/>
            <person name="Pearson M."/>
            <person name="Poon T.W."/>
            <person name="Priest M."/>
            <person name="Roberts A."/>
            <person name="Saif S."/>
            <person name="Shea T."/>
            <person name="Sisk P."/>
            <person name="Sykes S."/>
            <person name="Wortman J."/>
            <person name="Nusbaum C."/>
            <person name="Birren B."/>
        </authorList>
    </citation>
    <scope>NUCLEOTIDE SEQUENCE [LARGE SCALE GENOMIC DNA]</scope>
    <source>
        <strain evidence="2">MINIMUS1</strain>
    </source>
</reference>
<accession>A0A182W806</accession>
<dbReference type="AlphaFoldDB" id="A0A182W806"/>
<name>A0A182W806_9DIPT</name>
<dbReference type="EnsemblMetazoa" id="AMIN006479-RA">
    <property type="protein sequence ID" value="AMIN006479-PA"/>
    <property type="gene ID" value="AMIN006479"/>
</dbReference>
<dbReference type="STRING" id="112268.A0A182W806"/>
<dbReference type="PANTHER" id="PTHR33053">
    <property type="entry name" value="PROTEIN, PUTATIVE-RELATED"/>
    <property type="match status" value="1"/>
</dbReference>
<dbReference type="VEuPathDB" id="VectorBase:AMIN006479"/>
<dbReference type="PANTHER" id="PTHR33053:SF9">
    <property type="entry name" value="AGAP000105-PA"/>
    <property type="match status" value="1"/>
</dbReference>
<keyword evidence="2" id="KW-1185">Reference proteome</keyword>
<sequence>MLNESKYKLRIRAIIADSPARAFIKGVVSFNATSGCLKCEAVATHDSVTNRMYFDGINALKRTDIKFRNMEYPSHIKNPTPLIDLINFDIIQDVIVSDRLHLIDLGLMKKLLNGWCRGLFGYRTKWSIKEINEISMFLENMQLPSEIHRQLRSLKYLHYWKGTELRTFLHYASIVILKDRIPDYMYKHFMLFFCAITLLSSYAYEQHWELAGQMLDTFVNEFGDIYDKSIVSSNVHNIQHVYDEVCRFGPLEEISSYPFENHLQRIKRLLRSGSRSLEQVVNRLTERRLCKQAKEKNHNKRYPILITKGHDIEIHLKPDFMLKKGGEK</sequence>
<organism evidence="1 2">
    <name type="scientific">Anopheles minimus</name>
    <dbReference type="NCBI Taxonomy" id="112268"/>
    <lineage>
        <taxon>Eukaryota</taxon>
        <taxon>Metazoa</taxon>
        <taxon>Ecdysozoa</taxon>
        <taxon>Arthropoda</taxon>
        <taxon>Hexapoda</taxon>
        <taxon>Insecta</taxon>
        <taxon>Pterygota</taxon>
        <taxon>Neoptera</taxon>
        <taxon>Endopterygota</taxon>
        <taxon>Diptera</taxon>
        <taxon>Nematocera</taxon>
        <taxon>Culicoidea</taxon>
        <taxon>Culicidae</taxon>
        <taxon>Anophelinae</taxon>
        <taxon>Anopheles</taxon>
    </lineage>
</organism>
<dbReference type="Proteomes" id="UP000075920">
    <property type="component" value="Unassembled WGS sequence"/>
</dbReference>
<reference evidence="1" key="2">
    <citation type="submission" date="2020-05" db="UniProtKB">
        <authorList>
            <consortium name="EnsemblMetazoa"/>
        </authorList>
    </citation>
    <scope>IDENTIFICATION</scope>
    <source>
        <strain evidence="1">MINIMUS1</strain>
    </source>
</reference>
<evidence type="ECO:0000313" key="1">
    <source>
        <dbReference type="EnsemblMetazoa" id="AMIN006479-PA"/>
    </source>
</evidence>